<reference evidence="2 3" key="1">
    <citation type="submission" date="2013-11" db="EMBL/GenBank/DDBJ databases">
        <title>The Damaraland mole rat (Fukomys damarensis) genome and evolution of African mole rats.</title>
        <authorList>
            <person name="Gladyshev V.N."/>
            <person name="Fang X."/>
        </authorList>
    </citation>
    <scope>NUCLEOTIDE SEQUENCE [LARGE SCALE GENOMIC DNA]</scope>
    <source>
        <tissue evidence="2">Liver</tissue>
    </source>
</reference>
<feature type="region of interest" description="Disordered" evidence="1">
    <location>
        <begin position="1"/>
        <end position="33"/>
    </location>
</feature>
<sequence>MPGPRFGRNTSVAVDQHHQNGVKSSTPRLPRQSKAARMLWPPLQNLWYFLRIQGSHIPPLQRCFRNWGMSATVWPSGHTAGQALGLTARSTPKLQPPS</sequence>
<organism evidence="2 3">
    <name type="scientific">Fukomys damarensis</name>
    <name type="common">Damaraland mole rat</name>
    <name type="synonym">Cryptomys damarensis</name>
    <dbReference type="NCBI Taxonomy" id="885580"/>
    <lineage>
        <taxon>Eukaryota</taxon>
        <taxon>Metazoa</taxon>
        <taxon>Chordata</taxon>
        <taxon>Craniata</taxon>
        <taxon>Vertebrata</taxon>
        <taxon>Euteleostomi</taxon>
        <taxon>Mammalia</taxon>
        <taxon>Eutheria</taxon>
        <taxon>Euarchontoglires</taxon>
        <taxon>Glires</taxon>
        <taxon>Rodentia</taxon>
        <taxon>Hystricomorpha</taxon>
        <taxon>Bathyergidae</taxon>
        <taxon>Fukomys</taxon>
    </lineage>
</organism>
<keyword evidence="3" id="KW-1185">Reference proteome</keyword>
<dbReference type="EMBL" id="KN122776">
    <property type="protein sequence ID" value="KFO28275.1"/>
    <property type="molecule type" value="Genomic_DNA"/>
</dbReference>
<evidence type="ECO:0000313" key="3">
    <source>
        <dbReference type="Proteomes" id="UP000028990"/>
    </source>
</evidence>
<dbReference type="Proteomes" id="UP000028990">
    <property type="component" value="Unassembled WGS sequence"/>
</dbReference>
<accession>A0A091DDF7</accession>
<feature type="compositionally biased region" description="Polar residues" evidence="1">
    <location>
        <begin position="8"/>
        <end position="27"/>
    </location>
</feature>
<gene>
    <name evidence="2" type="ORF">H920_10136</name>
</gene>
<proteinExistence type="predicted"/>
<evidence type="ECO:0000313" key="2">
    <source>
        <dbReference type="EMBL" id="KFO28275.1"/>
    </source>
</evidence>
<dbReference type="AlphaFoldDB" id="A0A091DDF7"/>
<name>A0A091DDF7_FUKDA</name>
<evidence type="ECO:0000256" key="1">
    <source>
        <dbReference type="SAM" id="MobiDB-lite"/>
    </source>
</evidence>
<protein>
    <submittedName>
        <fullName evidence="2">Uncharacterized protein</fullName>
    </submittedName>
</protein>